<proteinExistence type="predicted"/>
<reference evidence="1 2" key="1">
    <citation type="submission" date="2020-08" db="EMBL/GenBank/DDBJ databases">
        <title>Genomic Encyclopedia of Type Strains, Phase III (KMG-III): the genomes of soil and plant-associated and newly described type strains.</title>
        <authorList>
            <person name="Whitman W."/>
        </authorList>
    </citation>
    <scope>NUCLEOTIDE SEQUENCE [LARGE SCALE GENOMIC DNA]</scope>
    <source>
        <strain evidence="1 2">CECT 8654</strain>
    </source>
</reference>
<name>A0A7W4Z4J3_9GAMM</name>
<evidence type="ECO:0000313" key="1">
    <source>
        <dbReference type="EMBL" id="MBB3046173.1"/>
    </source>
</evidence>
<dbReference type="Proteomes" id="UP000537130">
    <property type="component" value="Unassembled WGS sequence"/>
</dbReference>
<dbReference type="RefSeq" id="WP_183408872.1">
    <property type="nucleotide sequence ID" value="NZ_JACHWY010000001.1"/>
</dbReference>
<sequence>MRFFWLMCSVFVVACSTVSYNPTVFNYHLDEAAVAEKQPKKLLLASVNVSGEPTLSMLRKAAPKIDELVVERLEDAGYEFAPGHLFDNAWNQAIYTYGDFYDPTSGKVDRRNWQAVMASTLSSLKDSGVDAVVFTDLIAHDAQHSGGMNHYARWYGVTRKPATQGAGSGVPVDFNWSQTIKAASLIVTIYDLDGRPLFASRGGLDTLSAIDMRKPHLGFVRRDKILKNNSFNEEGVQLALHPFVVMPRYPGQVEEDSEEIEATE</sequence>
<accession>A0A7W4Z4J3</accession>
<dbReference type="PROSITE" id="PS51257">
    <property type="entry name" value="PROKAR_LIPOPROTEIN"/>
    <property type="match status" value="1"/>
</dbReference>
<dbReference type="AlphaFoldDB" id="A0A7W4Z4J3"/>
<comment type="caution">
    <text evidence="1">The sequence shown here is derived from an EMBL/GenBank/DDBJ whole genome shotgun (WGS) entry which is preliminary data.</text>
</comment>
<dbReference type="EMBL" id="JACHWY010000001">
    <property type="protein sequence ID" value="MBB3046173.1"/>
    <property type="molecule type" value="Genomic_DNA"/>
</dbReference>
<keyword evidence="2" id="KW-1185">Reference proteome</keyword>
<evidence type="ECO:0008006" key="3">
    <source>
        <dbReference type="Google" id="ProtNLM"/>
    </source>
</evidence>
<protein>
    <recommendedName>
        <fullName evidence="3">Lipoprotein</fullName>
    </recommendedName>
</protein>
<organism evidence="1 2">
    <name type="scientific">Litorivivens lipolytica</name>
    <dbReference type="NCBI Taxonomy" id="1524264"/>
    <lineage>
        <taxon>Bacteria</taxon>
        <taxon>Pseudomonadati</taxon>
        <taxon>Pseudomonadota</taxon>
        <taxon>Gammaproteobacteria</taxon>
        <taxon>Litorivivens</taxon>
    </lineage>
</organism>
<evidence type="ECO:0000313" key="2">
    <source>
        <dbReference type="Proteomes" id="UP000537130"/>
    </source>
</evidence>
<gene>
    <name evidence="1" type="ORF">FHR99_000409</name>
</gene>